<evidence type="ECO:0000313" key="2">
    <source>
        <dbReference type="Proteomes" id="UP000684084"/>
    </source>
</evidence>
<dbReference type="Proteomes" id="UP000684084">
    <property type="component" value="Unassembled WGS sequence"/>
</dbReference>
<comment type="caution">
    <text evidence="1">The sequence shown here is derived from an EMBL/GenBank/DDBJ whole genome shotgun (WGS) entry which is preliminary data.</text>
</comment>
<dbReference type="EMBL" id="CAGKOT010000035">
    <property type="protein sequence ID" value="CAB5375778.1"/>
    <property type="molecule type" value="Genomic_DNA"/>
</dbReference>
<sequence>MDEKPTHLWNYATDKYRDYVTISTNDSTIDVDERVVYIDDLEKRKQAYGICAECKEPGTGVFWCQPCNAKRFKDNFKNWTSGNKVIDEFIQQSQLNALHHDNCLEWIPFEKFQNITFIAEGGFDFLNEINSIIHINDIIQCYGITQDPNNLPKSENSLDLSSFQFSSDTNYTAAIPISECLDLQLSELELNEICQDSEHNIE</sequence>
<evidence type="ECO:0000313" key="1">
    <source>
        <dbReference type="EMBL" id="CAB5375778.1"/>
    </source>
</evidence>
<accession>A0A915ZIL1</accession>
<gene>
    <name evidence="1" type="ORF">CHRIB12_LOCUS14996</name>
</gene>
<dbReference type="OrthoDB" id="2345505at2759"/>
<proteinExistence type="predicted"/>
<protein>
    <submittedName>
        <fullName evidence="1">Uncharacterized protein</fullName>
    </submittedName>
</protein>
<name>A0A915ZIL1_9GLOM</name>
<organism evidence="1 2">
    <name type="scientific">Rhizophagus irregularis</name>
    <dbReference type="NCBI Taxonomy" id="588596"/>
    <lineage>
        <taxon>Eukaryota</taxon>
        <taxon>Fungi</taxon>
        <taxon>Fungi incertae sedis</taxon>
        <taxon>Mucoromycota</taxon>
        <taxon>Glomeromycotina</taxon>
        <taxon>Glomeromycetes</taxon>
        <taxon>Glomerales</taxon>
        <taxon>Glomeraceae</taxon>
        <taxon>Rhizophagus</taxon>
    </lineage>
</organism>
<dbReference type="AlphaFoldDB" id="A0A915ZIL1"/>
<reference evidence="1" key="1">
    <citation type="submission" date="2020-05" db="EMBL/GenBank/DDBJ databases">
        <authorList>
            <person name="Rincon C."/>
            <person name="Sanders R I."/>
            <person name="Robbins C."/>
            <person name="Chaturvedi A."/>
        </authorList>
    </citation>
    <scope>NUCLEOTIDE SEQUENCE</scope>
    <source>
        <strain evidence="1">CHB12</strain>
    </source>
</reference>